<dbReference type="Proteomes" id="UP001583186">
    <property type="component" value="Unassembled WGS sequence"/>
</dbReference>
<feature type="chain" id="PRO_5045719783" description="CBM-cenC domain-containing protein" evidence="2">
    <location>
        <begin position="21"/>
        <end position="277"/>
    </location>
</feature>
<gene>
    <name evidence="3" type="ORF">Sste5346_008997</name>
</gene>
<protein>
    <recommendedName>
        <fullName evidence="5">CBM-cenC domain-containing protein</fullName>
    </recommendedName>
</protein>
<feature type="signal peptide" evidence="2">
    <location>
        <begin position="1"/>
        <end position="20"/>
    </location>
</feature>
<dbReference type="Gene3D" id="2.60.120.260">
    <property type="entry name" value="Galactose-binding domain-like"/>
    <property type="match status" value="1"/>
</dbReference>
<accession>A0ABR3YN00</accession>
<proteinExistence type="predicted"/>
<reference evidence="3 4" key="1">
    <citation type="journal article" date="2024" name="IMA Fungus">
        <title>IMA Genome - F19 : A genome assembly and annotation guide to empower mycologists, including annotated draft genome sequences of Ceratocystis pirilliformis, Diaporthe australafricana, Fusarium ophioides, Paecilomyces lecythidis, and Sporothrix stenoceras.</title>
        <authorList>
            <person name="Aylward J."/>
            <person name="Wilson A.M."/>
            <person name="Visagie C.M."/>
            <person name="Spraker J."/>
            <person name="Barnes I."/>
            <person name="Buitendag C."/>
            <person name="Ceriani C."/>
            <person name="Del Mar Angel L."/>
            <person name="du Plessis D."/>
            <person name="Fuchs T."/>
            <person name="Gasser K."/>
            <person name="Kramer D."/>
            <person name="Li W."/>
            <person name="Munsamy K."/>
            <person name="Piso A."/>
            <person name="Price J.L."/>
            <person name="Sonnekus B."/>
            <person name="Thomas C."/>
            <person name="van der Nest A."/>
            <person name="van Dijk A."/>
            <person name="van Heerden A."/>
            <person name="van Vuuren N."/>
            <person name="Yilmaz N."/>
            <person name="Duong T.A."/>
            <person name="van der Merwe N.A."/>
            <person name="Wingfield M.J."/>
            <person name="Wingfield B.D."/>
        </authorList>
    </citation>
    <scope>NUCLEOTIDE SEQUENCE [LARGE SCALE GENOMIC DNA]</scope>
    <source>
        <strain evidence="3 4">CMW 5346</strain>
    </source>
</reference>
<evidence type="ECO:0000313" key="4">
    <source>
        <dbReference type="Proteomes" id="UP001583186"/>
    </source>
</evidence>
<name>A0ABR3YN00_9PEZI</name>
<keyword evidence="2" id="KW-0732">Signal</keyword>
<organism evidence="3 4">
    <name type="scientific">Sporothrix stenoceras</name>
    <dbReference type="NCBI Taxonomy" id="5173"/>
    <lineage>
        <taxon>Eukaryota</taxon>
        <taxon>Fungi</taxon>
        <taxon>Dikarya</taxon>
        <taxon>Ascomycota</taxon>
        <taxon>Pezizomycotina</taxon>
        <taxon>Sordariomycetes</taxon>
        <taxon>Sordariomycetidae</taxon>
        <taxon>Ophiostomatales</taxon>
        <taxon>Ophiostomataceae</taxon>
        <taxon>Sporothrix</taxon>
    </lineage>
</organism>
<evidence type="ECO:0000256" key="1">
    <source>
        <dbReference type="SAM" id="MobiDB-lite"/>
    </source>
</evidence>
<feature type="compositionally biased region" description="Low complexity" evidence="1">
    <location>
        <begin position="28"/>
        <end position="64"/>
    </location>
</feature>
<dbReference type="EMBL" id="JAWCUI010000077">
    <property type="protein sequence ID" value="KAL1889243.1"/>
    <property type="molecule type" value="Genomic_DNA"/>
</dbReference>
<sequence>MKSINIAALAQLLLASTAAAAHCKPTPVSSASVDSSVGSAASYTPPASSSSAGGSNGVGNSAATYTPPSGVSYSIPSFSQPPPPPSSSAHSGPNPPVQSVSPCGQLISDPEFALGGRAWAVDKTNGGTLVYPGSAGCSIVGDTRTACGEFSLGTTDQTLAHVGVSQTISTPGAIVDGEKYQVYVQYRLIANTPVDTVTVNLVTVVDGSESFDYDLTNESPVGQWVWLHYEHTAIGTSMDVSVALTGFAGTAGAGFATTIQIGEINVVGCRSAATSVI</sequence>
<evidence type="ECO:0008006" key="5">
    <source>
        <dbReference type="Google" id="ProtNLM"/>
    </source>
</evidence>
<comment type="caution">
    <text evidence="3">The sequence shown here is derived from an EMBL/GenBank/DDBJ whole genome shotgun (WGS) entry which is preliminary data.</text>
</comment>
<evidence type="ECO:0000256" key="2">
    <source>
        <dbReference type="SAM" id="SignalP"/>
    </source>
</evidence>
<feature type="region of interest" description="Disordered" evidence="1">
    <location>
        <begin position="25"/>
        <end position="102"/>
    </location>
</feature>
<keyword evidence="4" id="KW-1185">Reference proteome</keyword>
<evidence type="ECO:0000313" key="3">
    <source>
        <dbReference type="EMBL" id="KAL1889243.1"/>
    </source>
</evidence>